<evidence type="ECO:0000313" key="4">
    <source>
        <dbReference type="Proteomes" id="UP001412067"/>
    </source>
</evidence>
<reference evidence="3 4" key="1">
    <citation type="journal article" date="2022" name="Nat. Plants">
        <title>Genomes of leafy and leafless Platanthera orchids illuminate the evolution of mycoheterotrophy.</title>
        <authorList>
            <person name="Li M.H."/>
            <person name="Liu K.W."/>
            <person name="Li Z."/>
            <person name="Lu H.C."/>
            <person name="Ye Q.L."/>
            <person name="Zhang D."/>
            <person name="Wang J.Y."/>
            <person name="Li Y.F."/>
            <person name="Zhong Z.M."/>
            <person name="Liu X."/>
            <person name="Yu X."/>
            <person name="Liu D.K."/>
            <person name="Tu X.D."/>
            <person name="Liu B."/>
            <person name="Hao Y."/>
            <person name="Liao X.Y."/>
            <person name="Jiang Y.T."/>
            <person name="Sun W.H."/>
            <person name="Chen J."/>
            <person name="Chen Y.Q."/>
            <person name="Ai Y."/>
            <person name="Zhai J.W."/>
            <person name="Wu S.S."/>
            <person name="Zhou Z."/>
            <person name="Hsiao Y.Y."/>
            <person name="Wu W.L."/>
            <person name="Chen Y.Y."/>
            <person name="Lin Y.F."/>
            <person name="Hsu J.L."/>
            <person name="Li C.Y."/>
            <person name="Wang Z.W."/>
            <person name="Zhao X."/>
            <person name="Zhong W.Y."/>
            <person name="Ma X.K."/>
            <person name="Ma L."/>
            <person name="Huang J."/>
            <person name="Chen G.Z."/>
            <person name="Huang M.Z."/>
            <person name="Huang L."/>
            <person name="Peng D.H."/>
            <person name="Luo Y.B."/>
            <person name="Zou S.Q."/>
            <person name="Chen S.P."/>
            <person name="Lan S."/>
            <person name="Tsai W.C."/>
            <person name="Van de Peer Y."/>
            <person name="Liu Z.J."/>
        </authorList>
    </citation>
    <scope>NUCLEOTIDE SEQUENCE [LARGE SCALE GENOMIC DNA]</scope>
    <source>
        <strain evidence="3">Lor288</strain>
    </source>
</reference>
<gene>
    <name evidence="3" type="ORF">KSP40_PGU012839</name>
</gene>
<feature type="domain" description="AtPDCT1/2 transmembrane" evidence="2">
    <location>
        <begin position="10"/>
        <end position="175"/>
    </location>
</feature>
<protein>
    <recommendedName>
        <fullName evidence="2">AtPDCT1/2 transmembrane domain-containing protein</fullName>
    </recommendedName>
</protein>
<sequence>MVPPSSPPNDMGFLLTQNLHALLRTNPALNSFLAASNTVFVVMQAAYIVRALLVEGRPRPTIAALFMFTCRASPSLLNLISMISQCNAMQTCSRNSWGRVDFPPGNMSFLFFSGHIAGAIASRDMRRMRRHKLASAFDYLNALQALRLLAARGHYTIDLAVGIAAGFFFDILAGKYHERNNVSSAPSDLNQKVVCSSCNCR</sequence>
<keyword evidence="4" id="KW-1185">Reference proteome</keyword>
<dbReference type="InterPro" id="IPR056361">
    <property type="entry name" value="AtPDCT1_2_TM_dom"/>
</dbReference>
<evidence type="ECO:0000256" key="1">
    <source>
        <dbReference type="SAM" id="Phobius"/>
    </source>
</evidence>
<dbReference type="PANTHER" id="PTHR34674:SF1">
    <property type="entry name" value="PHOSPHATIDYLCHOLINE:DIACYLGLYCEROL CHOLINEPHOSPHOTRANSFERASE 1-RELATED"/>
    <property type="match status" value="1"/>
</dbReference>
<feature type="transmembrane region" description="Helical" evidence="1">
    <location>
        <begin position="61"/>
        <end position="84"/>
    </location>
</feature>
<keyword evidence="1" id="KW-1133">Transmembrane helix</keyword>
<organism evidence="3 4">
    <name type="scientific">Platanthera guangdongensis</name>
    <dbReference type="NCBI Taxonomy" id="2320717"/>
    <lineage>
        <taxon>Eukaryota</taxon>
        <taxon>Viridiplantae</taxon>
        <taxon>Streptophyta</taxon>
        <taxon>Embryophyta</taxon>
        <taxon>Tracheophyta</taxon>
        <taxon>Spermatophyta</taxon>
        <taxon>Magnoliopsida</taxon>
        <taxon>Liliopsida</taxon>
        <taxon>Asparagales</taxon>
        <taxon>Orchidaceae</taxon>
        <taxon>Orchidoideae</taxon>
        <taxon>Orchideae</taxon>
        <taxon>Orchidinae</taxon>
        <taxon>Platanthera</taxon>
    </lineage>
</organism>
<accession>A0ABR2LGA8</accession>
<evidence type="ECO:0000259" key="2">
    <source>
        <dbReference type="Pfam" id="PF24788"/>
    </source>
</evidence>
<dbReference type="InterPro" id="IPR055311">
    <property type="entry name" value="PDCT1/2-like"/>
</dbReference>
<evidence type="ECO:0000313" key="3">
    <source>
        <dbReference type="EMBL" id="KAK8939477.1"/>
    </source>
</evidence>
<comment type="caution">
    <text evidence="3">The sequence shown here is derived from an EMBL/GenBank/DDBJ whole genome shotgun (WGS) entry which is preliminary data.</text>
</comment>
<feature type="transmembrane region" description="Helical" evidence="1">
    <location>
        <begin position="28"/>
        <end position="49"/>
    </location>
</feature>
<dbReference type="EMBL" id="JBBWWR010000020">
    <property type="protein sequence ID" value="KAK8939477.1"/>
    <property type="molecule type" value="Genomic_DNA"/>
</dbReference>
<keyword evidence="1" id="KW-0472">Membrane</keyword>
<name>A0ABR2LGA8_9ASPA</name>
<dbReference type="PANTHER" id="PTHR34674">
    <property type="entry name" value="PHOSPHATIDYLCHOLINE:DIACYLGLYCEROL CHOLINEPHOSPHOTRANSFERASE 1-RELATED"/>
    <property type="match status" value="1"/>
</dbReference>
<keyword evidence="1" id="KW-0812">Transmembrane</keyword>
<dbReference type="Proteomes" id="UP001412067">
    <property type="component" value="Unassembled WGS sequence"/>
</dbReference>
<feature type="transmembrane region" description="Helical" evidence="1">
    <location>
        <begin position="104"/>
        <end position="122"/>
    </location>
</feature>
<proteinExistence type="predicted"/>
<dbReference type="Pfam" id="PF24788">
    <property type="entry name" value="AtPDCT1_2"/>
    <property type="match status" value="1"/>
</dbReference>